<proteinExistence type="predicted"/>
<dbReference type="InterPro" id="IPR041510">
    <property type="entry name" value="DUF5523"/>
</dbReference>
<feature type="coiled-coil region" evidence="1">
    <location>
        <begin position="457"/>
        <end position="484"/>
    </location>
</feature>
<feature type="region of interest" description="Disordered" evidence="2">
    <location>
        <begin position="236"/>
        <end position="260"/>
    </location>
</feature>
<dbReference type="InterPro" id="IPR028928">
    <property type="entry name" value="CC2D2AN-C2"/>
</dbReference>
<keyword evidence="8" id="KW-1185">Reference proteome</keyword>
<feature type="region of interest" description="Disordered" evidence="2">
    <location>
        <begin position="99"/>
        <end position="119"/>
    </location>
</feature>
<keyword evidence="1" id="KW-0175">Coiled coil</keyword>
<evidence type="ECO:0000256" key="1">
    <source>
        <dbReference type="SAM" id="Coils"/>
    </source>
</evidence>
<dbReference type="Pfam" id="PF17661">
    <property type="entry name" value="DUF5523"/>
    <property type="match status" value="1"/>
</dbReference>
<evidence type="ECO:0000313" key="7">
    <source>
        <dbReference type="EMBL" id="CAF0737709.1"/>
    </source>
</evidence>
<protein>
    <submittedName>
        <fullName evidence="7">Uncharacterized protein</fullName>
    </submittedName>
</protein>
<feature type="coiled-coil region" evidence="1">
    <location>
        <begin position="623"/>
        <end position="657"/>
    </location>
</feature>
<sequence>MDEDFMEKIASNRSKRAAKKSEKTDKTSSNNEYDNKAFENDETDVSKRRSSTSNPEVLAKKHRDKSRELSEQIIEENPIQVEEEIVGIRDKIKEKLKKNLEGQLEKVRNEDSKDDEIKDKVDKDYKLDLTSSSMDQTQSNLRLSAAETFRQKMLKIQQQTAEKNNYRIIASSRKESSRNLEETADEDTKKLEKLKESMAKNKFRKAGLAVLEEIHIPNKEEQLDFFMKQTWEKDIEPEEKPIETKDEKKDTEEKSDETKAGEKAPLILNLEDDWREMTYIKAVYIAHELEKEFASKKLFMPKTTNVPFNKKVAGDGVKPRYLEEEGIYVGRKPYVTLKNKNLMENRLLKYPDDIGLKWFGVDGEIIALPDPIKYVSTRPSFNPAYTESLKTFYRKALYVKDFSHNILADKGAINTISVARYRLDLDINQVQFSFHHLFSAEHVIAFKLKNMYLHYKMSKEQNLIEILTEKLNALKKAMLSFKSEIVAHATAEGLTDKDNAFSNADLAKLNAYKNEIKQTRQQRDSEMRIEKNLTEKILFTWKELKDIRFKQSYRNTDIKLLIRKKDVNKTKEEKQLEKELKEEFEEIIEEKRQIYNAEMADYSKKFRAWKFQRTKKTEANRRHEEREKNKDKVNHDINALIQEKEQEEKDIQILNEVDLTEPIKPEDIDEDTIYESLQRHYNDCRKAPGDPILSFELIEESGVITATNECQDVEKKRRNRLAKTKVFVKIFLNDKLVYKTNESQLQNDFTVKWAQIFNIFMISSPNSVILQLFEILDSKERMLAEVNLPTPDIGCTSSNYNLEDFEFSSTEAFYMYLKTTNQSELFYTSGKVKTGLGWGIDEKDGSILAPPKLVNNSDTAIQHEQMKNFDAIAALGVSHMQDLDKLAKWISKSNLDPNDPRNADLINLIRTLSESDGTSQTLNGYKLPDYFRLDQAIEEFNFANDQEIDNDKRFKLIILRDQMEPEFKGFRMLPVYDRLVKNEQFADYEKRKTKEATGEEDKEKEDEKLSTLKSTLSQRSNEIDLSRMRGQKLVQKIRDRILKQFKFAQNQKSLSDMIIEETMPNINAIGNLFWSLYVEPRRPLYPSRRERKKVKGQNISPDDVYILINIVNAYDIPVRKDKLSKDPMKTISDPITGKTIKVHENIAGESLVRPFVEVTFQGSVLKTYTADGPNASWNQELTLPFKPPNNDLRPESLQTCKDNIYFNLFDEVEVDALEDEREREHTVHKKKQRYWLGSLKIPFSTVYFKSKIEGTFKIETPPLMLGYTRDPKLSHIQTFSSIEANINLDAPLKESSYLSLYVTIEPQLLVPDAYRESYDSIESIELLDKVVGWSTGLKRKFVNREMRPIVMNTDGKSVLITRYLRAIKPPEELIDGNETSFETALNVAKFVSMIPFVSDSLIFPGICDIWSTCDQFMEILSGDDEEHSVLLVNFFLGLGKSAWLLIGSSITNGLSSYPLSLENGEPTIWYQGQPYKVNEPHNPVKVVSGIVSSDEIWFNIQPFDDPYRCFDKFNLSNGKQWKPFFGKNNTKKFESIQPEKLTYLKTNAKTVNDLELKIEIEIKNKIKSWRITNRSTRFSNLVTSILKRMLKDMEKNHNLKIQNFESDDLNRVLQTYRISGFPLNMPYTNVEAILEAVYATQIHAIPTEDVEFAVAVYVHPYPNTILSVWVYLALVFPKN</sequence>
<feature type="domain" description="CC2D2A N-terminal C2" evidence="3">
    <location>
        <begin position="688"/>
        <end position="850"/>
    </location>
</feature>
<name>A0A813NRL2_9BILA</name>
<dbReference type="Pfam" id="PF15625">
    <property type="entry name" value="CC2D2AN-C2"/>
    <property type="match status" value="1"/>
</dbReference>
<reference evidence="7" key="1">
    <citation type="submission" date="2021-02" db="EMBL/GenBank/DDBJ databases">
        <authorList>
            <person name="Nowell W R."/>
        </authorList>
    </citation>
    <scope>NUCLEOTIDE SEQUENCE</scope>
    <source>
        <strain evidence="7">Ploen Becks lab</strain>
    </source>
</reference>
<dbReference type="GO" id="GO:1904491">
    <property type="term" value="P:protein localization to ciliary transition zone"/>
    <property type="evidence" value="ECO:0007669"/>
    <property type="project" value="TreeGrafter"/>
</dbReference>
<feature type="domain" description="DUF5523" evidence="4">
    <location>
        <begin position="192"/>
        <end position="395"/>
    </location>
</feature>
<dbReference type="InterPro" id="IPR056288">
    <property type="entry name" value="CEP76_C"/>
</dbReference>
<dbReference type="Proteomes" id="UP000663879">
    <property type="component" value="Unassembled WGS sequence"/>
</dbReference>
<feature type="compositionally biased region" description="Basic and acidic residues" evidence="2">
    <location>
        <begin position="33"/>
        <end position="47"/>
    </location>
</feature>
<dbReference type="OrthoDB" id="2162143at2759"/>
<evidence type="ECO:0000313" key="8">
    <source>
        <dbReference type="Proteomes" id="UP000663879"/>
    </source>
</evidence>
<feature type="coiled-coil region" evidence="1">
    <location>
        <begin position="567"/>
        <end position="597"/>
    </location>
</feature>
<dbReference type="GO" id="GO:1905515">
    <property type="term" value="P:non-motile cilium assembly"/>
    <property type="evidence" value="ECO:0007669"/>
    <property type="project" value="TreeGrafter"/>
</dbReference>
<feature type="domain" description="CEP76/DRC7 peptidase-like" evidence="6">
    <location>
        <begin position="1408"/>
        <end position="1524"/>
    </location>
</feature>
<evidence type="ECO:0000259" key="4">
    <source>
        <dbReference type="Pfam" id="PF17661"/>
    </source>
</evidence>
<evidence type="ECO:0000259" key="3">
    <source>
        <dbReference type="Pfam" id="PF15625"/>
    </source>
</evidence>
<accession>A0A813NRL2</accession>
<dbReference type="Pfam" id="PF24652">
    <property type="entry name" value="CEP76_C"/>
    <property type="match status" value="1"/>
</dbReference>
<dbReference type="EMBL" id="CAJNOC010000278">
    <property type="protein sequence ID" value="CAF0737709.1"/>
    <property type="molecule type" value="Genomic_DNA"/>
</dbReference>
<feature type="region of interest" description="Disordered" evidence="2">
    <location>
        <begin position="1"/>
        <end position="72"/>
    </location>
</feature>
<organism evidence="7 8">
    <name type="scientific">Brachionus calyciflorus</name>
    <dbReference type="NCBI Taxonomy" id="104777"/>
    <lineage>
        <taxon>Eukaryota</taxon>
        <taxon>Metazoa</taxon>
        <taxon>Spiralia</taxon>
        <taxon>Gnathifera</taxon>
        <taxon>Rotifera</taxon>
        <taxon>Eurotatoria</taxon>
        <taxon>Monogononta</taxon>
        <taxon>Pseudotrocha</taxon>
        <taxon>Ploima</taxon>
        <taxon>Brachionidae</taxon>
        <taxon>Brachionus</taxon>
    </lineage>
</organism>
<evidence type="ECO:0000259" key="5">
    <source>
        <dbReference type="Pfam" id="PF24652"/>
    </source>
</evidence>
<dbReference type="InterPro" id="IPR052434">
    <property type="entry name" value="Tectonic-like_complex_comp"/>
</dbReference>
<comment type="caution">
    <text evidence="7">The sequence shown here is derived from an EMBL/GenBank/DDBJ whole genome shotgun (WGS) entry which is preliminary data.</text>
</comment>
<feature type="domain" description="Centrosomal protein of 76 kDa C-terminal" evidence="5">
    <location>
        <begin position="1551"/>
        <end position="1675"/>
    </location>
</feature>
<dbReference type="Pfam" id="PF24656">
    <property type="entry name" value="CEPT76_peptidase"/>
    <property type="match status" value="1"/>
</dbReference>
<feature type="region of interest" description="Disordered" evidence="2">
    <location>
        <begin position="991"/>
        <end position="1010"/>
    </location>
</feature>
<dbReference type="PANTHER" id="PTHR20837:SF0">
    <property type="entry name" value="COILED-COIL AND C2 DOMAIN-CONTAINING PROTEIN 2A"/>
    <property type="match status" value="1"/>
</dbReference>
<dbReference type="InterPro" id="IPR056290">
    <property type="entry name" value="CEPT76/DRC7_peptidase-like_dom"/>
</dbReference>
<dbReference type="GO" id="GO:0035869">
    <property type="term" value="C:ciliary transition zone"/>
    <property type="evidence" value="ECO:0007669"/>
    <property type="project" value="TreeGrafter"/>
</dbReference>
<evidence type="ECO:0000256" key="2">
    <source>
        <dbReference type="SAM" id="MobiDB-lite"/>
    </source>
</evidence>
<dbReference type="PANTHER" id="PTHR20837">
    <property type="entry name" value="CENTROSOMAL PROTEIN-RELATED"/>
    <property type="match status" value="1"/>
</dbReference>
<evidence type="ECO:0000259" key="6">
    <source>
        <dbReference type="Pfam" id="PF24656"/>
    </source>
</evidence>
<gene>
    <name evidence="7" type="ORF">OXX778_LOCUS3217</name>
</gene>